<name>A0A518H1W5_9BACT</name>
<dbReference type="RefSeq" id="WP_145270010.1">
    <property type="nucleotide sequence ID" value="NZ_CP036426.1"/>
</dbReference>
<dbReference type="AlphaFoldDB" id="A0A518H1W5"/>
<proteinExistence type="predicted"/>
<evidence type="ECO:0000313" key="2">
    <source>
        <dbReference type="EMBL" id="QDV34831.1"/>
    </source>
</evidence>
<protein>
    <submittedName>
        <fullName evidence="2">Uncharacterized protein</fullName>
    </submittedName>
</protein>
<accession>A0A518H1W5</accession>
<dbReference type="OrthoDB" id="5772099at2"/>
<dbReference type="KEGG" id="tpla:ElP_27280"/>
<feature type="region of interest" description="Disordered" evidence="1">
    <location>
        <begin position="1"/>
        <end position="20"/>
    </location>
</feature>
<organism evidence="2 3">
    <name type="scientific">Tautonia plasticadhaerens</name>
    <dbReference type="NCBI Taxonomy" id="2527974"/>
    <lineage>
        <taxon>Bacteria</taxon>
        <taxon>Pseudomonadati</taxon>
        <taxon>Planctomycetota</taxon>
        <taxon>Planctomycetia</taxon>
        <taxon>Isosphaerales</taxon>
        <taxon>Isosphaeraceae</taxon>
        <taxon>Tautonia</taxon>
    </lineage>
</organism>
<evidence type="ECO:0000256" key="1">
    <source>
        <dbReference type="SAM" id="MobiDB-lite"/>
    </source>
</evidence>
<keyword evidence="3" id="KW-1185">Reference proteome</keyword>
<sequence>MSELMEQAIQKPRQLPEPEQEALASIILQEIEPERHWDELFDRPESAELLARLADRALDGAKQGRARPLDPEGR</sequence>
<evidence type="ECO:0000313" key="3">
    <source>
        <dbReference type="Proteomes" id="UP000317835"/>
    </source>
</evidence>
<reference evidence="2 3" key="1">
    <citation type="submission" date="2019-02" db="EMBL/GenBank/DDBJ databases">
        <title>Deep-cultivation of Planctomycetes and their phenomic and genomic characterization uncovers novel biology.</title>
        <authorList>
            <person name="Wiegand S."/>
            <person name="Jogler M."/>
            <person name="Boedeker C."/>
            <person name="Pinto D."/>
            <person name="Vollmers J."/>
            <person name="Rivas-Marin E."/>
            <person name="Kohn T."/>
            <person name="Peeters S.H."/>
            <person name="Heuer A."/>
            <person name="Rast P."/>
            <person name="Oberbeckmann S."/>
            <person name="Bunk B."/>
            <person name="Jeske O."/>
            <person name="Meyerdierks A."/>
            <person name="Storesund J.E."/>
            <person name="Kallscheuer N."/>
            <person name="Luecker S."/>
            <person name="Lage O.M."/>
            <person name="Pohl T."/>
            <person name="Merkel B.J."/>
            <person name="Hornburger P."/>
            <person name="Mueller R.-W."/>
            <person name="Bruemmer F."/>
            <person name="Labrenz M."/>
            <person name="Spormann A.M."/>
            <person name="Op den Camp H."/>
            <person name="Overmann J."/>
            <person name="Amann R."/>
            <person name="Jetten M.S.M."/>
            <person name="Mascher T."/>
            <person name="Medema M.H."/>
            <person name="Devos D.P."/>
            <person name="Kaster A.-K."/>
            <person name="Ovreas L."/>
            <person name="Rohde M."/>
            <person name="Galperin M.Y."/>
            <person name="Jogler C."/>
        </authorList>
    </citation>
    <scope>NUCLEOTIDE SEQUENCE [LARGE SCALE GENOMIC DNA]</scope>
    <source>
        <strain evidence="2 3">ElP</strain>
    </source>
</reference>
<dbReference type="Proteomes" id="UP000317835">
    <property type="component" value="Chromosome"/>
</dbReference>
<gene>
    <name evidence="2" type="ORF">ElP_27280</name>
</gene>
<dbReference type="EMBL" id="CP036426">
    <property type="protein sequence ID" value="QDV34831.1"/>
    <property type="molecule type" value="Genomic_DNA"/>
</dbReference>